<proteinExistence type="predicted"/>
<evidence type="ECO:0000313" key="1">
    <source>
        <dbReference type="EMBL" id="KAK8784914.1"/>
    </source>
</evidence>
<feature type="non-terminal residue" evidence="1">
    <location>
        <position position="184"/>
    </location>
</feature>
<reference evidence="1 2" key="1">
    <citation type="journal article" date="2023" name="Arcadia Sci">
        <title>De novo assembly of a long-read Amblyomma americanum tick genome.</title>
        <authorList>
            <person name="Chou S."/>
            <person name="Poskanzer K.E."/>
            <person name="Rollins M."/>
            <person name="Thuy-Boun P.S."/>
        </authorList>
    </citation>
    <scope>NUCLEOTIDE SEQUENCE [LARGE SCALE GENOMIC DNA]</scope>
    <source>
        <strain evidence="1">F_SG_1</strain>
        <tissue evidence="1">Salivary glands</tissue>
    </source>
</reference>
<evidence type="ECO:0000313" key="2">
    <source>
        <dbReference type="Proteomes" id="UP001321473"/>
    </source>
</evidence>
<dbReference type="InterPro" id="IPR036397">
    <property type="entry name" value="RNaseH_sf"/>
</dbReference>
<dbReference type="Proteomes" id="UP001321473">
    <property type="component" value="Unassembled WGS sequence"/>
</dbReference>
<dbReference type="GO" id="GO:0003676">
    <property type="term" value="F:nucleic acid binding"/>
    <property type="evidence" value="ECO:0007669"/>
    <property type="project" value="InterPro"/>
</dbReference>
<name>A0AAQ4FC82_AMBAM</name>
<accession>A0AAQ4FC82</accession>
<dbReference type="EMBL" id="JARKHS020004110">
    <property type="protein sequence ID" value="KAK8784914.1"/>
    <property type="molecule type" value="Genomic_DNA"/>
</dbReference>
<comment type="caution">
    <text evidence="1">The sequence shown here is derived from an EMBL/GenBank/DDBJ whole genome shotgun (WGS) entry which is preliminary data.</text>
</comment>
<organism evidence="1 2">
    <name type="scientific">Amblyomma americanum</name>
    <name type="common">Lone star tick</name>
    <dbReference type="NCBI Taxonomy" id="6943"/>
    <lineage>
        <taxon>Eukaryota</taxon>
        <taxon>Metazoa</taxon>
        <taxon>Ecdysozoa</taxon>
        <taxon>Arthropoda</taxon>
        <taxon>Chelicerata</taxon>
        <taxon>Arachnida</taxon>
        <taxon>Acari</taxon>
        <taxon>Parasitiformes</taxon>
        <taxon>Ixodida</taxon>
        <taxon>Ixodoidea</taxon>
        <taxon>Ixodidae</taxon>
        <taxon>Amblyomminae</taxon>
        <taxon>Amblyomma</taxon>
    </lineage>
</organism>
<sequence>MTTMDGNDQRKWYIGLKGVEAFLNTSYSKSTGRTPFEVLYGYNSKFHDGALREIAETEVNVAGTNPEQLQAEVRTRILDSPAKYKKRYLYKGKPNINSVEEAIYTRTAAGKYLVPELGLACTLYIKAHVKAEQVCRVIDCLMLSDGGNIDEVVDVLLKENPEQVLASDAFTDCHEQAVHYILDK</sequence>
<keyword evidence="2" id="KW-1185">Reference proteome</keyword>
<dbReference type="AlphaFoldDB" id="A0AAQ4FC82"/>
<protein>
    <submittedName>
        <fullName evidence="1">Uncharacterized protein</fullName>
    </submittedName>
</protein>
<dbReference type="Gene3D" id="3.30.420.10">
    <property type="entry name" value="Ribonuclease H-like superfamily/Ribonuclease H"/>
    <property type="match status" value="1"/>
</dbReference>
<gene>
    <name evidence="1" type="ORF">V5799_008721</name>
</gene>